<evidence type="ECO:0000256" key="1">
    <source>
        <dbReference type="ARBA" id="ARBA00023012"/>
    </source>
</evidence>
<organism evidence="4 5">
    <name type="scientific">Sulfitobacter aestuariivivens</name>
    <dbReference type="NCBI Taxonomy" id="2766981"/>
    <lineage>
        <taxon>Bacteria</taxon>
        <taxon>Pseudomonadati</taxon>
        <taxon>Pseudomonadota</taxon>
        <taxon>Alphaproteobacteria</taxon>
        <taxon>Rhodobacterales</taxon>
        <taxon>Roseobacteraceae</taxon>
        <taxon>Sulfitobacter</taxon>
    </lineage>
</organism>
<name>A0A927D7K0_9RHOB</name>
<dbReference type="RefSeq" id="WP_191076237.1">
    <property type="nucleotide sequence ID" value="NZ_JACTAG010000002.1"/>
</dbReference>
<dbReference type="AlphaFoldDB" id="A0A927D7K0"/>
<dbReference type="Pfam" id="PF01627">
    <property type="entry name" value="Hpt"/>
    <property type="match status" value="1"/>
</dbReference>
<keyword evidence="2" id="KW-0597">Phosphoprotein</keyword>
<dbReference type="EMBL" id="JACTAG010000002">
    <property type="protein sequence ID" value="MBD3665249.1"/>
    <property type="molecule type" value="Genomic_DNA"/>
</dbReference>
<keyword evidence="5" id="KW-1185">Reference proteome</keyword>
<gene>
    <name evidence="4" type="ORF">H9Q16_15040</name>
</gene>
<dbReference type="Proteomes" id="UP000635142">
    <property type="component" value="Unassembled WGS sequence"/>
</dbReference>
<comment type="caution">
    <text evidence="4">The sequence shown here is derived from an EMBL/GenBank/DDBJ whole genome shotgun (WGS) entry which is preliminary data.</text>
</comment>
<proteinExistence type="predicted"/>
<accession>A0A927D7K0</accession>
<evidence type="ECO:0000256" key="2">
    <source>
        <dbReference type="PROSITE-ProRule" id="PRU00110"/>
    </source>
</evidence>
<dbReference type="SUPFAM" id="SSF47226">
    <property type="entry name" value="Histidine-containing phosphotransfer domain, HPT domain"/>
    <property type="match status" value="1"/>
</dbReference>
<dbReference type="InterPro" id="IPR008207">
    <property type="entry name" value="Sig_transdc_His_kin_Hpt_dom"/>
</dbReference>
<keyword evidence="1" id="KW-0902">Two-component regulatory system</keyword>
<feature type="modified residue" description="Phosphohistidine" evidence="2">
    <location>
        <position position="51"/>
    </location>
</feature>
<dbReference type="GO" id="GO:0000160">
    <property type="term" value="P:phosphorelay signal transduction system"/>
    <property type="evidence" value="ECO:0007669"/>
    <property type="project" value="UniProtKB-KW"/>
</dbReference>
<protein>
    <submittedName>
        <fullName evidence="4">Hpt domain-containing protein</fullName>
    </submittedName>
</protein>
<dbReference type="CDD" id="cd00088">
    <property type="entry name" value="HPT"/>
    <property type="match status" value="1"/>
</dbReference>
<reference evidence="4" key="1">
    <citation type="submission" date="2020-08" db="EMBL/GenBank/DDBJ databases">
        <title>Sulfitobacter aestuariivivens sp. nov., isolated from a tidal flat.</title>
        <authorList>
            <person name="Park S."/>
            <person name="Yoon J.-H."/>
        </authorList>
    </citation>
    <scope>NUCLEOTIDE SEQUENCE</scope>
    <source>
        <strain evidence="4">TSTF-M16</strain>
    </source>
</reference>
<dbReference type="Gene3D" id="1.20.120.160">
    <property type="entry name" value="HPT domain"/>
    <property type="match status" value="1"/>
</dbReference>
<evidence type="ECO:0000313" key="5">
    <source>
        <dbReference type="Proteomes" id="UP000635142"/>
    </source>
</evidence>
<sequence length="110" mass="12058">MIDWNRVKTLKEDVGAEDFDEVVALFIDEVEDVIERLGQGPDRSALEEDLHFLKGSALGLGFEQFSSLCQDAEVLCGQGRAADVDVNQIVGSFADSKRCFDEGLPTAIHV</sequence>
<evidence type="ECO:0000313" key="4">
    <source>
        <dbReference type="EMBL" id="MBD3665249.1"/>
    </source>
</evidence>
<dbReference type="PROSITE" id="PS50894">
    <property type="entry name" value="HPT"/>
    <property type="match status" value="1"/>
</dbReference>
<dbReference type="InterPro" id="IPR036641">
    <property type="entry name" value="HPT_dom_sf"/>
</dbReference>
<feature type="domain" description="HPt" evidence="3">
    <location>
        <begin position="12"/>
        <end position="107"/>
    </location>
</feature>
<dbReference type="GO" id="GO:0004672">
    <property type="term" value="F:protein kinase activity"/>
    <property type="evidence" value="ECO:0007669"/>
    <property type="project" value="UniProtKB-ARBA"/>
</dbReference>
<evidence type="ECO:0000259" key="3">
    <source>
        <dbReference type="PROSITE" id="PS50894"/>
    </source>
</evidence>